<keyword evidence="1" id="KW-0408">Iron</keyword>
<comment type="caution">
    <text evidence="3">The sequence shown here is derived from an EMBL/GenBank/DDBJ whole genome shotgun (WGS) entry which is preliminary data.</text>
</comment>
<keyword evidence="1" id="KW-0411">Iron-sulfur</keyword>
<organism evidence="3 4">
    <name type="scientific">Niveispirillum lacus</name>
    <dbReference type="NCBI Taxonomy" id="1981099"/>
    <lineage>
        <taxon>Bacteria</taxon>
        <taxon>Pseudomonadati</taxon>
        <taxon>Pseudomonadota</taxon>
        <taxon>Alphaproteobacteria</taxon>
        <taxon>Rhodospirillales</taxon>
        <taxon>Azospirillaceae</taxon>
        <taxon>Niveispirillum</taxon>
    </lineage>
</organism>
<dbReference type="InterPro" id="IPR037171">
    <property type="entry name" value="NagB/RpiA_transferase-like"/>
</dbReference>
<reference evidence="3 4" key="1">
    <citation type="submission" date="2017-07" db="EMBL/GenBank/DDBJ databases">
        <title>Niveispirillum cyanobacteriorum sp. nov., isolated from cyanobacterial aggregates in a eutrophic lake.</title>
        <authorList>
            <person name="Cai H."/>
        </authorList>
    </citation>
    <scope>NUCLEOTIDE SEQUENCE [LARGE SCALE GENOMIC DNA]</scope>
    <source>
        <strain evidence="4">TH1-14</strain>
    </source>
</reference>
<dbReference type="Gene3D" id="3.40.50.10420">
    <property type="entry name" value="NagB/RpiA/CoA transferase-like"/>
    <property type="match status" value="1"/>
</dbReference>
<evidence type="ECO:0000256" key="1">
    <source>
        <dbReference type="ARBA" id="ARBA00022485"/>
    </source>
</evidence>
<evidence type="ECO:0000313" key="4">
    <source>
        <dbReference type="Proteomes" id="UP000216998"/>
    </source>
</evidence>
<sequence length="373" mass="39834">MPSSHPHPTGLLVTCPVDLCCPEAGFTAAEKLRVKGHTVTVPAQGCCGRTMLERGDRQGAAILARGMINAFAGCASIAVPHRACAAMVRDHYPALLSVDPVWADRARHMAARCHDLADLLAPHAEPCPDRPGLQVTRTRDRTLRHLDQHLRSVEAQLTESGGRVHWASDGPDAVSLIRQLCLDHGIGPAMLDHSPLLIEIGLEEALARDGMTGSGMMSVPLIGISGALFLVAETGSAVILPSDGKAHLLLARCQIVVAAIDQIAATLSDAGQILQVLPQGSDGPSRVLFATGPRATDEADGPDHFHLVLLDNGRTDLLDASMAALPGLAQRAGWIWRTLSRFPVLYRRATSMLCRLQRRGGSFQARWRDAGHG</sequence>
<dbReference type="Proteomes" id="UP000216998">
    <property type="component" value="Unassembled WGS sequence"/>
</dbReference>
<feature type="domain" description="LUD" evidence="2">
    <location>
        <begin position="222"/>
        <end position="310"/>
    </location>
</feature>
<dbReference type="InterPro" id="IPR003741">
    <property type="entry name" value="LUD_dom"/>
</dbReference>
<dbReference type="Pfam" id="PF02589">
    <property type="entry name" value="LUD_dom"/>
    <property type="match status" value="1"/>
</dbReference>
<evidence type="ECO:0000313" key="3">
    <source>
        <dbReference type="EMBL" id="OYQ32430.1"/>
    </source>
</evidence>
<evidence type="ECO:0000259" key="2">
    <source>
        <dbReference type="Pfam" id="PF02589"/>
    </source>
</evidence>
<gene>
    <name evidence="3" type="ORF">CHU95_16650</name>
</gene>
<dbReference type="SUPFAM" id="SSF100950">
    <property type="entry name" value="NagB/RpiA/CoA transferase-like"/>
    <property type="match status" value="1"/>
</dbReference>
<keyword evidence="1" id="KW-0479">Metal-binding</keyword>
<protein>
    <recommendedName>
        <fullName evidence="2">LUD domain-containing protein</fullName>
    </recommendedName>
</protein>
<dbReference type="InterPro" id="IPR004452">
    <property type="entry name" value="LutB/LldF"/>
</dbReference>
<dbReference type="RefSeq" id="WP_094457467.1">
    <property type="nucleotide sequence ID" value="NZ_NOXU01000031.1"/>
</dbReference>
<proteinExistence type="predicted"/>
<dbReference type="GO" id="GO:0006089">
    <property type="term" value="P:lactate metabolic process"/>
    <property type="evidence" value="ECO:0007669"/>
    <property type="project" value="InterPro"/>
</dbReference>
<dbReference type="OrthoDB" id="5289041at2"/>
<accession>A0A255YVH9</accession>
<keyword evidence="1" id="KW-0004">4Fe-4S</keyword>
<dbReference type="GO" id="GO:0051539">
    <property type="term" value="F:4 iron, 4 sulfur cluster binding"/>
    <property type="evidence" value="ECO:0007669"/>
    <property type="project" value="UniProtKB-KW"/>
</dbReference>
<dbReference type="PANTHER" id="PTHR47153">
    <property type="entry name" value="LACTATE UTILIZATION PROTEIN B"/>
    <property type="match status" value="1"/>
</dbReference>
<dbReference type="EMBL" id="NOXU01000031">
    <property type="protein sequence ID" value="OYQ32430.1"/>
    <property type="molecule type" value="Genomic_DNA"/>
</dbReference>
<keyword evidence="4" id="KW-1185">Reference proteome</keyword>
<dbReference type="InterPro" id="IPR024185">
    <property type="entry name" value="FTHF_cligase-like_sf"/>
</dbReference>
<dbReference type="PANTHER" id="PTHR47153:SF2">
    <property type="entry name" value="LACTATE UTILIZATION PROTEIN B"/>
    <property type="match status" value="1"/>
</dbReference>
<name>A0A255YVH9_9PROT</name>
<dbReference type="AlphaFoldDB" id="A0A255YVH9"/>